<keyword evidence="3" id="KW-1185">Reference proteome</keyword>
<proteinExistence type="predicted"/>
<feature type="non-terminal residue" evidence="2">
    <location>
        <position position="1"/>
    </location>
</feature>
<dbReference type="AlphaFoldDB" id="A0AAV2R4B7"/>
<gene>
    <name evidence="2" type="ORF">MNOR_LOCUS19679</name>
</gene>
<evidence type="ECO:0000313" key="3">
    <source>
        <dbReference type="Proteomes" id="UP001497623"/>
    </source>
</evidence>
<organism evidence="2 3">
    <name type="scientific">Meganyctiphanes norvegica</name>
    <name type="common">Northern krill</name>
    <name type="synonym">Thysanopoda norvegica</name>
    <dbReference type="NCBI Taxonomy" id="48144"/>
    <lineage>
        <taxon>Eukaryota</taxon>
        <taxon>Metazoa</taxon>
        <taxon>Ecdysozoa</taxon>
        <taxon>Arthropoda</taxon>
        <taxon>Crustacea</taxon>
        <taxon>Multicrustacea</taxon>
        <taxon>Malacostraca</taxon>
        <taxon>Eumalacostraca</taxon>
        <taxon>Eucarida</taxon>
        <taxon>Euphausiacea</taxon>
        <taxon>Euphausiidae</taxon>
        <taxon>Meganyctiphanes</taxon>
    </lineage>
</organism>
<sequence length="402" mass="44818">SSSSMSNSACNSSKNKTAQEKSVPIKLEVKEFSVLDTCFMLKDLCGSIECVGPSLHLLVNKAQKLGTEEKILEMFSEKEHLLILNIVLKKLKGLYGISEDDQKPIYKNAIDQTGQFLNMLDGDLLKNSDSEIRFENIETPPLPLQPPPEQPPLPPPLPQHEKSGQSSSSSSSSLHMSSSAEKRYCHGLDLQQVAKVTRNKDMTQVIAFIKNSLEYVGVDYNKEIVSEIVLEVSLLHYNLLDNEFGERSSEGFSSSTLIGPGYRNNLNPSTSHTCNPLNPSASHSCNPLTHKAERLNTEKTIKKEPICNVKIIHDPKESNLPQVKQEMIDKEPEPEIILTRDTRCVETIDVEEWFAEKESKPSIGSHLQLKKEKVDFLDVGNTRVHSGSVMSVSDGKVKKELH</sequence>
<name>A0AAV2R4B7_MEGNR</name>
<accession>A0AAV2R4B7</accession>
<dbReference type="Proteomes" id="UP001497623">
    <property type="component" value="Unassembled WGS sequence"/>
</dbReference>
<feature type="compositionally biased region" description="Pro residues" evidence="1">
    <location>
        <begin position="140"/>
        <end position="158"/>
    </location>
</feature>
<dbReference type="EMBL" id="CAXKWB010014738">
    <property type="protein sequence ID" value="CAL4111592.1"/>
    <property type="molecule type" value="Genomic_DNA"/>
</dbReference>
<evidence type="ECO:0000256" key="1">
    <source>
        <dbReference type="SAM" id="MobiDB-lite"/>
    </source>
</evidence>
<comment type="caution">
    <text evidence="2">The sequence shown here is derived from an EMBL/GenBank/DDBJ whole genome shotgun (WGS) entry which is preliminary data.</text>
</comment>
<evidence type="ECO:0000313" key="2">
    <source>
        <dbReference type="EMBL" id="CAL4111592.1"/>
    </source>
</evidence>
<feature type="compositionally biased region" description="Low complexity" evidence="1">
    <location>
        <begin position="164"/>
        <end position="176"/>
    </location>
</feature>
<feature type="region of interest" description="Disordered" evidence="1">
    <location>
        <begin position="138"/>
        <end position="176"/>
    </location>
</feature>
<protein>
    <submittedName>
        <fullName evidence="2">Uncharacterized protein</fullName>
    </submittedName>
</protein>
<reference evidence="2 3" key="1">
    <citation type="submission" date="2024-05" db="EMBL/GenBank/DDBJ databases">
        <authorList>
            <person name="Wallberg A."/>
        </authorList>
    </citation>
    <scope>NUCLEOTIDE SEQUENCE [LARGE SCALE GENOMIC DNA]</scope>
</reference>